<dbReference type="EMBL" id="ACBZ01000054">
    <property type="protein sequence ID" value="EEG49926.1"/>
    <property type="molecule type" value="Genomic_DNA"/>
</dbReference>
<comment type="caution">
    <text evidence="8">The sequence shown here is derived from an EMBL/GenBank/DDBJ whole genome shotgun (WGS) entry which is preliminary data.</text>
</comment>
<dbReference type="PATRIC" id="fig|476272.21.peg.2514"/>
<gene>
    <name evidence="8" type="ORF">RUMHYD_01167</name>
</gene>
<dbReference type="InterPro" id="IPR015424">
    <property type="entry name" value="PyrdxlP-dep_Trfase"/>
</dbReference>
<organism evidence="8 9">
    <name type="scientific">Blautia hydrogenotrophica (strain DSM 10507 / JCM 14656 / S5a33)</name>
    <name type="common">Ruminococcus hydrogenotrophicus</name>
    <dbReference type="NCBI Taxonomy" id="476272"/>
    <lineage>
        <taxon>Bacteria</taxon>
        <taxon>Bacillati</taxon>
        <taxon>Bacillota</taxon>
        <taxon>Clostridia</taxon>
        <taxon>Lachnospirales</taxon>
        <taxon>Lachnospiraceae</taxon>
        <taxon>Blautia</taxon>
    </lineage>
</organism>
<comment type="subunit">
    <text evidence="3">Homodimer.</text>
</comment>
<dbReference type="GO" id="GO:0008483">
    <property type="term" value="F:transaminase activity"/>
    <property type="evidence" value="ECO:0007669"/>
    <property type="project" value="UniProtKB-KW"/>
</dbReference>
<evidence type="ECO:0000256" key="5">
    <source>
        <dbReference type="ARBA" id="ARBA00022679"/>
    </source>
</evidence>
<dbReference type="InterPro" id="IPR015421">
    <property type="entry name" value="PyrdxlP-dep_Trfase_major"/>
</dbReference>
<dbReference type="InterPro" id="IPR004839">
    <property type="entry name" value="Aminotransferase_I/II_large"/>
</dbReference>
<dbReference type="InterPro" id="IPR050859">
    <property type="entry name" value="Class-I_PLP-dep_aminotransf"/>
</dbReference>
<dbReference type="Pfam" id="PF00155">
    <property type="entry name" value="Aminotran_1_2"/>
    <property type="match status" value="1"/>
</dbReference>
<keyword evidence="6" id="KW-0663">Pyridoxal phosphate</keyword>
<evidence type="ECO:0000313" key="9">
    <source>
        <dbReference type="Proteomes" id="UP000003100"/>
    </source>
</evidence>
<keyword evidence="9" id="KW-1185">Reference proteome</keyword>
<evidence type="ECO:0000256" key="3">
    <source>
        <dbReference type="ARBA" id="ARBA00011738"/>
    </source>
</evidence>
<evidence type="ECO:0000256" key="2">
    <source>
        <dbReference type="ARBA" id="ARBA00007441"/>
    </source>
</evidence>
<dbReference type="HOGENOM" id="CLU_017584_0_6_9"/>
<dbReference type="GeneID" id="86820435"/>
<comment type="cofactor">
    <cofactor evidence="1">
        <name>pyridoxal 5'-phosphate</name>
        <dbReference type="ChEBI" id="CHEBI:597326"/>
    </cofactor>
</comment>
<sequence length="393" mass="44711">MRISFAERMKGMKGTSVRNKLFDDPMLISFAAGKPEGKLFPADELIPSVIEILQRDYQEALQYSDTEGIPDLRSLIAEQRMREAGVRTTADRITLTSGSQEGIEMSAKIFVNPGDVIICENPSYVGAYSAFEAYQPSYVGISLDEDGMKMDELEQALKAHPEAKMIYTIPDFQNPTGIVMSDERRRRLAQLAAEYEIPVIEDCPYGDLYYDGDRHPAVKSFDEEGWVIMLGSFSKIFCPGFRIGWVCAEPQILEKYILCKQSSNLQCSTLDEKIAAEYMRKFDLNTHIEEVRAVYRGRRDRMLECIEKYLPSGVRYTKPHGGFFVWLELKEEIDGGELLIEAAREAKVGFVQGGGFFTGPGHENYIRLSYSFVDEEQIEEGMRRLGLLLKKYY</sequence>
<keyword evidence="4" id="KW-0032">Aminotransferase</keyword>
<evidence type="ECO:0000256" key="4">
    <source>
        <dbReference type="ARBA" id="ARBA00022576"/>
    </source>
</evidence>
<evidence type="ECO:0000259" key="7">
    <source>
        <dbReference type="Pfam" id="PF00155"/>
    </source>
</evidence>
<dbReference type="AlphaFoldDB" id="C0CJZ7"/>
<comment type="similarity">
    <text evidence="2">Belongs to the class-I pyridoxal-phosphate-dependent aminotransferase family.</text>
</comment>
<dbReference type="PANTHER" id="PTHR42790:SF19">
    <property type="entry name" value="KYNURENINE_ALPHA-AMINOADIPATE AMINOTRANSFERASE, MITOCHONDRIAL"/>
    <property type="match status" value="1"/>
</dbReference>
<proteinExistence type="inferred from homology"/>
<dbReference type="eggNOG" id="COG1167">
    <property type="taxonomic scope" value="Bacteria"/>
</dbReference>
<dbReference type="RefSeq" id="WP_005947057.1">
    <property type="nucleotide sequence ID" value="NZ_CP136423.1"/>
</dbReference>
<reference evidence="8 9" key="2">
    <citation type="submission" date="2009-02" db="EMBL/GenBank/DDBJ databases">
        <title>Draft genome sequence of Blautia hydrogenotrophica DSM 10507 (Ruminococcus hydrogenotrophicus DSM 10507).</title>
        <authorList>
            <person name="Sudarsanam P."/>
            <person name="Ley R."/>
            <person name="Guruge J."/>
            <person name="Turnbaugh P.J."/>
            <person name="Mahowald M."/>
            <person name="Liep D."/>
            <person name="Gordon J."/>
        </authorList>
    </citation>
    <scope>NUCLEOTIDE SEQUENCE [LARGE SCALE GENOMIC DNA]</scope>
    <source>
        <strain evidence="9">DSM 10507 / JCM 14656 / S5a33</strain>
    </source>
</reference>
<evidence type="ECO:0000313" key="8">
    <source>
        <dbReference type="EMBL" id="EEG49926.1"/>
    </source>
</evidence>
<evidence type="ECO:0000256" key="1">
    <source>
        <dbReference type="ARBA" id="ARBA00001933"/>
    </source>
</evidence>
<dbReference type="Gene3D" id="3.40.640.10">
    <property type="entry name" value="Type I PLP-dependent aspartate aminotransferase-like (Major domain)"/>
    <property type="match status" value="1"/>
</dbReference>
<dbReference type="CDD" id="cd00609">
    <property type="entry name" value="AAT_like"/>
    <property type="match status" value="1"/>
</dbReference>
<dbReference type="FunFam" id="3.40.640.10:FF:000053">
    <property type="entry name" value="Aminotransferase, class I"/>
    <property type="match status" value="1"/>
</dbReference>
<dbReference type="SUPFAM" id="SSF53383">
    <property type="entry name" value="PLP-dependent transferases"/>
    <property type="match status" value="1"/>
</dbReference>
<name>C0CJZ7_BLAHS</name>
<feature type="domain" description="Aminotransferase class I/classII large" evidence="7">
    <location>
        <begin position="29"/>
        <end position="385"/>
    </location>
</feature>
<dbReference type="InterPro" id="IPR015422">
    <property type="entry name" value="PyrdxlP-dep_Trfase_small"/>
</dbReference>
<accession>C0CJZ7</accession>
<keyword evidence="5" id="KW-0808">Transferase</keyword>
<dbReference type="GO" id="GO:1901605">
    <property type="term" value="P:alpha-amino acid metabolic process"/>
    <property type="evidence" value="ECO:0007669"/>
    <property type="project" value="TreeGrafter"/>
</dbReference>
<reference evidence="8 9" key="1">
    <citation type="submission" date="2009-01" db="EMBL/GenBank/DDBJ databases">
        <authorList>
            <person name="Fulton L."/>
            <person name="Clifton S."/>
            <person name="Fulton B."/>
            <person name="Xu J."/>
            <person name="Minx P."/>
            <person name="Pepin K.H."/>
            <person name="Johnson M."/>
            <person name="Bhonagiri V."/>
            <person name="Nash W.E."/>
            <person name="Mardis E.R."/>
            <person name="Wilson R.K."/>
        </authorList>
    </citation>
    <scope>NUCLEOTIDE SEQUENCE [LARGE SCALE GENOMIC DNA]</scope>
    <source>
        <strain evidence="9">DSM 10507 / JCM 14656 / S5a33</strain>
    </source>
</reference>
<dbReference type="Proteomes" id="UP000003100">
    <property type="component" value="Unassembled WGS sequence"/>
</dbReference>
<dbReference type="Gene3D" id="3.90.1150.10">
    <property type="entry name" value="Aspartate Aminotransferase, domain 1"/>
    <property type="match status" value="1"/>
</dbReference>
<evidence type="ECO:0000256" key="6">
    <source>
        <dbReference type="ARBA" id="ARBA00022898"/>
    </source>
</evidence>
<dbReference type="GO" id="GO:0030170">
    <property type="term" value="F:pyridoxal phosphate binding"/>
    <property type="evidence" value="ECO:0007669"/>
    <property type="project" value="InterPro"/>
</dbReference>
<dbReference type="PANTHER" id="PTHR42790">
    <property type="entry name" value="AMINOTRANSFERASE"/>
    <property type="match status" value="1"/>
</dbReference>
<protein>
    <recommendedName>
        <fullName evidence="7">Aminotransferase class I/classII large domain-containing protein</fullName>
    </recommendedName>
</protein>